<name>A0ABD3HU54_9MARC</name>
<gene>
    <name evidence="1" type="ORF">R1sor_007277</name>
</gene>
<evidence type="ECO:0000313" key="2">
    <source>
        <dbReference type="Proteomes" id="UP001633002"/>
    </source>
</evidence>
<accession>A0ABD3HU54</accession>
<dbReference type="Proteomes" id="UP001633002">
    <property type="component" value="Unassembled WGS sequence"/>
</dbReference>
<dbReference type="AlphaFoldDB" id="A0ABD3HU54"/>
<comment type="caution">
    <text evidence="1">The sequence shown here is derived from an EMBL/GenBank/DDBJ whole genome shotgun (WGS) entry which is preliminary data.</text>
</comment>
<protein>
    <submittedName>
        <fullName evidence="1">Uncharacterized protein</fullName>
    </submittedName>
</protein>
<keyword evidence="2" id="KW-1185">Reference proteome</keyword>
<proteinExistence type="predicted"/>
<sequence>MRSIADSPAMRHVENAYHEMADNPRAKPSNFDVYMGPVVDELKLLWNGSLLIQNLGDPMHEKGNITKNLLRHMFGHVDELHHRRACEEFNVHQETWPYRRSDGTEGKRQAPWVFSKQERDLFRQRISEIRTPTGYSLYIGGGFQHVDDKIWGKGMKTHDYHKLIHDILPLVIHELGSEELREAIYALSRLFR</sequence>
<dbReference type="EMBL" id="JBJQOH010000003">
    <property type="protein sequence ID" value="KAL3693626.1"/>
    <property type="molecule type" value="Genomic_DNA"/>
</dbReference>
<reference evidence="1 2" key="1">
    <citation type="submission" date="2024-09" db="EMBL/GenBank/DDBJ databases">
        <title>Chromosome-scale assembly of Riccia sorocarpa.</title>
        <authorList>
            <person name="Paukszto L."/>
        </authorList>
    </citation>
    <scope>NUCLEOTIDE SEQUENCE [LARGE SCALE GENOMIC DNA]</scope>
    <source>
        <strain evidence="1">LP-2024</strain>
        <tissue evidence="1">Aerial parts of the thallus</tissue>
    </source>
</reference>
<evidence type="ECO:0000313" key="1">
    <source>
        <dbReference type="EMBL" id="KAL3693626.1"/>
    </source>
</evidence>
<organism evidence="1 2">
    <name type="scientific">Riccia sorocarpa</name>
    <dbReference type="NCBI Taxonomy" id="122646"/>
    <lineage>
        <taxon>Eukaryota</taxon>
        <taxon>Viridiplantae</taxon>
        <taxon>Streptophyta</taxon>
        <taxon>Embryophyta</taxon>
        <taxon>Marchantiophyta</taxon>
        <taxon>Marchantiopsida</taxon>
        <taxon>Marchantiidae</taxon>
        <taxon>Marchantiales</taxon>
        <taxon>Ricciaceae</taxon>
        <taxon>Riccia</taxon>
    </lineage>
</organism>